<evidence type="ECO:0008006" key="5">
    <source>
        <dbReference type="Google" id="ProtNLM"/>
    </source>
</evidence>
<keyword evidence="4" id="KW-1185">Reference proteome</keyword>
<evidence type="ECO:0000256" key="2">
    <source>
        <dbReference type="SAM" id="SignalP"/>
    </source>
</evidence>
<dbReference type="EMBL" id="KN714789">
    <property type="protein sequence ID" value="KUI61852.1"/>
    <property type="molecule type" value="Genomic_DNA"/>
</dbReference>
<gene>
    <name evidence="3" type="ORF">VP1G_11376</name>
</gene>
<dbReference type="Proteomes" id="UP000078576">
    <property type="component" value="Unassembled WGS sequence"/>
</dbReference>
<protein>
    <recommendedName>
        <fullName evidence="5">Secreted protein</fullName>
    </recommendedName>
</protein>
<sequence length="160" mass="17318">MKTRATTPDARLAILVSQLCLGLQSLAEFTLPPLHPYVPPALAQRPQDLVVQCLDPFRVLLPLLAGDNIELGCDLRAVELHWQVIDVLAKGILNLTADEQQPEDDVTGCDGSRDRDPSKVNVQLEGQEEHVDPGDLADGDGVCDGERRGQDSFGASEDVV</sequence>
<evidence type="ECO:0000256" key="1">
    <source>
        <dbReference type="SAM" id="MobiDB-lite"/>
    </source>
</evidence>
<proteinExistence type="predicted"/>
<dbReference type="AlphaFoldDB" id="A0A194VCY5"/>
<accession>A0A194VCY5</accession>
<reference evidence="4" key="1">
    <citation type="submission" date="2014-12" db="EMBL/GenBank/DDBJ databases">
        <title>Genome Sequence of Valsa Canker Pathogens Uncovers a Specific Adaption of Colonization on Woody Bark.</title>
        <authorList>
            <person name="Yin Z."/>
            <person name="Liu H."/>
            <person name="Gao X."/>
            <person name="Li Z."/>
            <person name="Song N."/>
            <person name="Ke X."/>
            <person name="Dai Q."/>
            <person name="Wu Y."/>
            <person name="Sun Y."/>
            <person name="Xu J.-R."/>
            <person name="Kang Z.K."/>
            <person name="Wang L."/>
            <person name="Huang L."/>
        </authorList>
    </citation>
    <scope>NUCLEOTIDE SEQUENCE [LARGE SCALE GENOMIC DNA]</scope>
    <source>
        <strain evidence="4">SXYL134</strain>
    </source>
</reference>
<feature type="region of interest" description="Disordered" evidence="1">
    <location>
        <begin position="99"/>
        <end position="160"/>
    </location>
</feature>
<keyword evidence="2" id="KW-0732">Signal</keyword>
<evidence type="ECO:0000313" key="4">
    <source>
        <dbReference type="Proteomes" id="UP000078576"/>
    </source>
</evidence>
<organism evidence="3 4">
    <name type="scientific">Cytospora mali</name>
    <name type="common">Apple Valsa canker fungus</name>
    <name type="synonym">Valsa mali</name>
    <dbReference type="NCBI Taxonomy" id="578113"/>
    <lineage>
        <taxon>Eukaryota</taxon>
        <taxon>Fungi</taxon>
        <taxon>Dikarya</taxon>
        <taxon>Ascomycota</taxon>
        <taxon>Pezizomycotina</taxon>
        <taxon>Sordariomycetes</taxon>
        <taxon>Sordariomycetidae</taxon>
        <taxon>Diaporthales</taxon>
        <taxon>Cytosporaceae</taxon>
        <taxon>Cytospora</taxon>
    </lineage>
</organism>
<feature type="chain" id="PRO_5008266367" description="Secreted protein" evidence="2">
    <location>
        <begin position="28"/>
        <end position="160"/>
    </location>
</feature>
<name>A0A194VCY5_CYTMA</name>
<feature type="signal peptide" evidence="2">
    <location>
        <begin position="1"/>
        <end position="27"/>
    </location>
</feature>
<evidence type="ECO:0000313" key="3">
    <source>
        <dbReference type="EMBL" id="KUI61852.1"/>
    </source>
</evidence>